<organism evidence="1 3">
    <name type="scientific">Rhizobium tibeticum</name>
    <dbReference type="NCBI Taxonomy" id="501024"/>
    <lineage>
        <taxon>Bacteria</taxon>
        <taxon>Pseudomonadati</taxon>
        <taxon>Pseudomonadota</taxon>
        <taxon>Alphaproteobacteria</taxon>
        <taxon>Hyphomicrobiales</taxon>
        <taxon>Rhizobiaceae</taxon>
        <taxon>Rhizobium/Agrobacterium group</taxon>
        <taxon>Rhizobium</taxon>
    </lineage>
</organism>
<dbReference type="AlphaFoldDB" id="A0A1H8WUR1"/>
<accession>A0A1H8WUR1</accession>
<name>A0A1H8WUR1_9HYPH</name>
<evidence type="ECO:0000313" key="4">
    <source>
        <dbReference type="Proteomes" id="UP000198939"/>
    </source>
</evidence>
<dbReference type="Proteomes" id="UP000198939">
    <property type="component" value="Unassembled WGS sequence"/>
</dbReference>
<dbReference type="EMBL" id="FNXB01000056">
    <property type="protein sequence ID" value="SEI19271.1"/>
    <property type="molecule type" value="Genomic_DNA"/>
</dbReference>
<dbReference type="EMBL" id="FOCV01000079">
    <property type="protein sequence ID" value="SEP31177.1"/>
    <property type="molecule type" value="Genomic_DNA"/>
</dbReference>
<evidence type="ECO:0000313" key="2">
    <source>
        <dbReference type="EMBL" id="SEP31177.1"/>
    </source>
</evidence>
<reference evidence="1" key="3">
    <citation type="submission" date="2016-10" db="EMBL/GenBank/DDBJ databases">
        <authorList>
            <person name="de Groot N.N."/>
        </authorList>
    </citation>
    <scope>NUCLEOTIDE SEQUENCE [LARGE SCALE GENOMIC DNA]</scope>
    <source>
        <strain evidence="1">CCBAU85039</strain>
    </source>
</reference>
<evidence type="ECO:0000313" key="3">
    <source>
        <dbReference type="Proteomes" id="UP000183063"/>
    </source>
</evidence>
<keyword evidence="4" id="KW-1185">Reference proteome</keyword>
<proteinExistence type="predicted"/>
<gene>
    <name evidence="1" type="ORF">RTCCBAU85039_6120</name>
    <name evidence="2" type="ORF">SAMN05216228_10794</name>
</gene>
<protein>
    <submittedName>
        <fullName evidence="1">Uncharacterized protein</fullName>
    </submittedName>
</protein>
<evidence type="ECO:0000313" key="1">
    <source>
        <dbReference type="EMBL" id="SEI19271.1"/>
    </source>
</evidence>
<dbReference type="Proteomes" id="UP000183063">
    <property type="component" value="Unassembled WGS sequence"/>
</dbReference>
<reference evidence="2 4" key="2">
    <citation type="submission" date="2016-10" db="EMBL/GenBank/DDBJ databases">
        <authorList>
            <person name="Varghese N."/>
            <person name="Submissions S."/>
        </authorList>
    </citation>
    <scope>NUCLEOTIDE SEQUENCE [LARGE SCALE GENOMIC DNA]</scope>
    <source>
        <strain evidence="2 4">CGMCC 1.7071</strain>
    </source>
</reference>
<reference evidence="3" key="1">
    <citation type="submission" date="2016-10" db="EMBL/GenBank/DDBJ databases">
        <authorList>
            <person name="Wibberg D."/>
        </authorList>
    </citation>
    <scope>NUCLEOTIDE SEQUENCE [LARGE SCALE GENOMIC DNA]</scope>
</reference>
<sequence>MLSDFESLIAAVLLIEKRWVNRSFICAGTKFADTVDSLTWKGTVCLKDETRRFLPVLTASRPLFIPPIKPAKIQFVCFLFHWIADCLGQDQPG</sequence>